<evidence type="ECO:0000313" key="2">
    <source>
        <dbReference type="Proteomes" id="UP000295252"/>
    </source>
</evidence>
<evidence type="ECO:0000313" key="1">
    <source>
        <dbReference type="EMBL" id="CDP14860.1"/>
    </source>
</evidence>
<dbReference type="Gramene" id="CDP14860">
    <property type="protein sequence ID" value="CDP14860"/>
    <property type="gene ID" value="GSCOC_T00042330001"/>
</dbReference>
<dbReference type="InParanoid" id="A0A068V241"/>
<dbReference type="PhylomeDB" id="A0A068V241"/>
<dbReference type="Proteomes" id="UP000295252">
    <property type="component" value="Chromosome VI"/>
</dbReference>
<gene>
    <name evidence="1" type="ORF">GSCOC_T00042330001</name>
</gene>
<dbReference type="AlphaFoldDB" id="A0A068V241"/>
<sequence>MINTESINKIFYLCLYAKLESVSGVAEYALPFSTLEDARMVDEKLRALECQNFGKDSQIRVAVWDVVTLELSQSPQAPPNVLAI</sequence>
<accession>A0A068V241</accession>
<protein>
    <submittedName>
        <fullName evidence="1">Uncharacterized protein</fullName>
    </submittedName>
</protein>
<dbReference type="EMBL" id="HG739176">
    <property type="protein sequence ID" value="CDP14860.1"/>
    <property type="molecule type" value="Genomic_DNA"/>
</dbReference>
<proteinExistence type="predicted"/>
<organism evidence="1 2">
    <name type="scientific">Coffea canephora</name>
    <name type="common">Robusta coffee</name>
    <dbReference type="NCBI Taxonomy" id="49390"/>
    <lineage>
        <taxon>Eukaryota</taxon>
        <taxon>Viridiplantae</taxon>
        <taxon>Streptophyta</taxon>
        <taxon>Embryophyta</taxon>
        <taxon>Tracheophyta</taxon>
        <taxon>Spermatophyta</taxon>
        <taxon>Magnoliopsida</taxon>
        <taxon>eudicotyledons</taxon>
        <taxon>Gunneridae</taxon>
        <taxon>Pentapetalae</taxon>
        <taxon>asterids</taxon>
        <taxon>lamiids</taxon>
        <taxon>Gentianales</taxon>
        <taxon>Rubiaceae</taxon>
        <taxon>Ixoroideae</taxon>
        <taxon>Gardenieae complex</taxon>
        <taxon>Bertiereae - Coffeeae clade</taxon>
        <taxon>Coffeeae</taxon>
        <taxon>Coffea</taxon>
    </lineage>
</organism>
<reference evidence="2" key="1">
    <citation type="journal article" date="2014" name="Science">
        <title>The coffee genome provides insight into the convergent evolution of caffeine biosynthesis.</title>
        <authorList>
            <person name="Denoeud F."/>
            <person name="Carretero-Paulet L."/>
            <person name="Dereeper A."/>
            <person name="Droc G."/>
            <person name="Guyot R."/>
            <person name="Pietrella M."/>
            <person name="Zheng C."/>
            <person name="Alberti A."/>
            <person name="Anthony F."/>
            <person name="Aprea G."/>
            <person name="Aury J.M."/>
            <person name="Bento P."/>
            <person name="Bernard M."/>
            <person name="Bocs S."/>
            <person name="Campa C."/>
            <person name="Cenci A."/>
            <person name="Combes M.C."/>
            <person name="Crouzillat D."/>
            <person name="Da Silva C."/>
            <person name="Daddiego L."/>
            <person name="De Bellis F."/>
            <person name="Dussert S."/>
            <person name="Garsmeur O."/>
            <person name="Gayraud T."/>
            <person name="Guignon V."/>
            <person name="Jahn K."/>
            <person name="Jamilloux V."/>
            <person name="Joet T."/>
            <person name="Labadie K."/>
            <person name="Lan T."/>
            <person name="Leclercq J."/>
            <person name="Lepelley M."/>
            <person name="Leroy T."/>
            <person name="Li L.T."/>
            <person name="Librado P."/>
            <person name="Lopez L."/>
            <person name="Munoz A."/>
            <person name="Noel B."/>
            <person name="Pallavicini A."/>
            <person name="Perrotta G."/>
            <person name="Poncet V."/>
            <person name="Pot D."/>
            <person name="Priyono X."/>
            <person name="Rigoreau M."/>
            <person name="Rouard M."/>
            <person name="Rozas J."/>
            <person name="Tranchant-Dubreuil C."/>
            <person name="VanBuren R."/>
            <person name="Zhang Q."/>
            <person name="Andrade A.C."/>
            <person name="Argout X."/>
            <person name="Bertrand B."/>
            <person name="de Kochko A."/>
            <person name="Graziosi G."/>
            <person name="Henry R.J."/>
            <person name="Jayarama X."/>
            <person name="Ming R."/>
            <person name="Nagai C."/>
            <person name="Rounsley S."/>
            <person name="Sankoff D."/>
            <person name="Giuliano G."/>
            <person name="Albert V.A."/>
            <person name="Wincker P."/>
            <person name="Lashermes P."/>
        </authorList>
    </citation>
    <scope>NUCLEOTIDE SEQUENCE [LARGE SCALE GENOMIC DNA]</scope>
    <source>
        <strain evidence="2">cv. DH200-94</strain>
    </source>
</reference>
<name>A0A068V241_COFCA</name>
<keyword evidence="2" id="KW-1185">Reference proteome</keyword>